<name>A0A2S7U508_9BACT</name>
<dbReference type="AlphaFoldDB" id="A0A2S7U508"/>
<comment type="caution">
    <text evidence="2">The sequence shown here is derived from an EMBL/GenBank/DDBJ whole genome shotgun (WGS) entry which is preliminary data.</text>
</comment>
<gene>
    <name evidence="2" type="ORF">BSZ32_13950</name>
</gene>
<organism evidence="2 3">
    <name type="scientific">Rubritalea profundi</name>
    <dbReference type="NCBI Taxonomy" id="1658618"/>
    <lineage>
        <taxon>Bacteria</taxon>
        <taxon>Pseudomonadati</taxon>
        <taxon>Verrucomicrobiota</taxon>
        <taxon>Verrucomicrobiia</taxon>
        <taxon>Verrucomicrobiales</taxon>
        <taxon>Rubritaleaceae</taxon>
        <taxon>Rubritalea</taxon>
    </lineage>
</organism>
<feature type="transmembrane region" description="Helical" evidence="1">
    <location>
        <begin position="12"/>
        <end position="30"/>
    </location>
</feature>
<proteinExistence type="predicted"/>
<evidence type="ECO:0000313" key="2">
    <source>
        <dbReference type="EMBL" id="PQJ29484.1"/>
    </source>
</evidence>
<keyword evidence="3" id="KW-1185">Reference proteome</keyword>
<reference evidence="2 3" key="1">
    <citation type="submission" date="2016-12" db="EMBL/GenBank/DDBJ databases">
        <title>Study of bacterial adaptation to deep sea.</title>
        <authorList>
            <person name="Song J."/>
            <person name="Yoshizawa S."/>
            <person name="Kogure K."/>
        </authorList>
    </citation>
    <scope>NUCLEOTIDE SEQUENCE [LARGE SCALE GENOMIC DNA]</scope>
    <source>
        <strain evidence="2 3">SAORIC-165</strain>
    </source>
</reference>
<accession>A0A2S7U508</accession>
<evidence type="ECO:0000256" key="1">
    <source>
        <dbReference type="SAM" id="Phobius"/>
    </source>
</evidence>
<evidence type="ECO:0000313" key="3">
    <source>
        <dbReference type="Proteomes" id="UP000239907"/>
    </source>
</evidence>
<dbReference type="EMBL" id="MQWA01000001">
    <property type="protein sequence ID" value="PQJ29484.1"/>
    <property type="molecule type" value="Genomic_DNA"/>
</dbReference>
<keyword evidence="1" id="KW-0472">Membrane</keyword>
<sequence length="79" mass="8558">MVEQFHCAGPLAPFVFFAVEIASSCWLFVWSPTALVKPSQPQSGVEPHAVQRGVAVVQLRISARWEDVLPSWGLALPGG</sequence>
<keyword evidence="1" id="KW-0812">Transmembrane</keyword>
<dbReference type="Proteomes" id="UP000239907">
    <property type="component" value="Unassembled WGS sequence"/>
</dbReference>
<keyword evidence="1" id="KW-1133">Transmembrane helix</keyword>
<protein>
    <submittedName>
        <fullName evidence="2">Uncharacterized protein</fullName>
    </submittedName>
</protein>